<keyword evidence="6" id="KW-0539">Nucleus</keyword>
<dbReference type="GO" id="GO:0000978">
    <property type="term" value="F:RNA polymerase II cis-regulatory region sequence-specific DNA binding"/>
    <property type="evidence" value="ECO:0007669"/>
    <property type="project" value="TreeGrafter"/>
</dbReference>
<sequence length="167" mass="19684">MSILPLSYPQFHSMRIPHPHLIRHRQRQCHSFHRIVLFTSQRRHIIFYNMPSNKENAARSGKRRNQLGPLDGENSEDYKIRRMKNNEAVRKSRDKSKKKTEETLQKVNSLKMENCKLEEKIRVYKKQLSDLKSIFLSHAGSAEISQKIDFDALLQDSDTETEDHLAN</sequence>
<dbReference type="PANTHER" id="PTHR23334:SF69">
    <property type="entry name" value="CCAAT_ENHANCER-BINDING PROTEIN GAMMA"/>
    <property type="match status" value="1"/>
</dbReference>
<evidence type="ECO:0000256" key="5">
    <source>
        <dbReference type="ARBA" id="ARBA00023163"/>
    </source>
</evidence>
<reference evidence="9" key="1">
    <citation type="submission" date="2015-11" db="EMBL/GenBank/DDBJ databases">
        <title>De novo transcriptome assembly of four potential Pierce s Disease insect vectors from Arizona vineyards.</title>
        <authorList>
            <person name="Tassone E.E."/>
        </authorList>
    </citation>
    <scope>NUCLEOTIDE SEQUENCE</scope>
</reference>
<evidence type="ECO:0000256" key="6">
    <source>
        <dbReference type="ARBA" id="ARBA00023242"/>
    </source>
</evidence>
<feature type="region of interest" description="Disordered" evidence="7">
    <location>
        <begin position="54"/>
        <end position="102"/>
    </location>
</feature>
<dbReference type="Pfam" id="PF07716">
    <property type="entry name" value="bZIP_2"/>
    <property type="match status" value="1"/>
</dbReference>
<organism evidence="9">
    <name type="scientific">Cuerna arida</name>
    <dbReference type="NCBI Taxonomy" id="1464854"/>
    <lineage>
        <taxon>Eukaryota</taxon>
        <taxon>Metazoa</taxon>
        <taxon>Ecdysozoa</taxon>
        <taxon>Arthropoda</taxon>
        <taxon>Hexapoda</taxon>
        <taxon>Insecta</taxon>
        <taxon>Pterygota</taxon>
        <taxon>Neoptera</taxon>
        <taxon>Paraneoptera</taxon>
        <taxon>Hemiptera</taxon>
        <taxon>Auchenorrhyncha</taxon>
        <taxon>Membracoidea</taxon>
        <taxon>Cicadellidae</taxon>
        <taxon>Cicadellinae</taxon>
        <taxon>Proconiini</taxon>
        <taxon>Cuerna</taxon>
    </lineage>
</organism>
<dbReference type="GO" id="GO:0006351">
    <property type="term" value="P:DNA-templated transcription"/>
    <property type="evidence" value="ECO:0007669"/>
    <property type="project" value="InterPro"/>
</dbReference>
<dbReference type="AlphaFoldDB" id="A0A1B6FP60"/>
<dbReference type="InterPro" id="IPR046347">
    <property type="entry name" value="bZIP_sf"/>
</dbReference>
<dbReference type="PANTHER" id="PTHR23334">
    <property type="entry name" value="CCAAT/ENHANCER BINDING PROTEIN"/>
    <property type="match status" value="1"/>
</dbReference>
<dbReference type="InterPro" id="IPR031106">
    <property type="entry name" value="C/EBP"/>
</dbReference>
<evidence type="ECO:0000256" key="4">
    <source>
        <dbReference type="ARBA" id="ARBA00023125"/>
    </source>
</evidence>
<keyword evidence="5" id="KW-0804">Transcription</keyword>
<dbReference type="InterPro" id="IPR004827">
    <property type="entry name" value="bZIP"/>
</dbReference>
<dbReference type="GO" id="GO:0000981">
    <property type="term" value="F:DNA-binding transcription factor activity, RNA polymerase II-specific"/>
    <property type="evidence" value="ECO:0007669"/>
    <property type="project" value="TreeGrafter"/>
</dbReference>
<evidence type="ECO:0000256" key="3">
    <source>
        <dbReference type="ARBA" id="ARBA00023015"/>
    </source>
</evidence>
<comment type="similarity">
    <text evidence="2">Belongs to the bZIP family. C/EBP subfamily.</text>
</comment>
<evidence type="ECO:0000256" key="2">
    <source>
        <dbReference type="ARBA" id="ARBA00006951"/>
    </source>
</evidence>
<name>A0A1B6FP60_9HEMI</name>
<dbReference type="PROSITE" id="PS50217">
    <property type="entry name" value="BZIP"/>
    <property type="match status" value="1"/>
</dbReference>
<dbReference type="EMBL" id="GECZ01017773">
    <property type="protein sequence ID" value="JAS51996.1"/>
    <property type="molecule type" value="Transcribed_RNA"/>
</dbReference>
<dbReference type="SMART" id="SM00338">
    <property type="entry name" value="BRLZ"/>
    <property type="match status" value="1"/>
</dbReference>
<evidence type="ECO:0000256" key="7">
    <source>
        <dbReference type="SAM" id="MobiDB-lite"/>
    </source>
</evidence>
<evidence type="ECO:0000313" key="9">
    <source>
        <dbReference type="EMBL" id="JAS51996.1"/>
    </source>
</evidence>
<dbReference type="Gene3D" id="1.20.5.170">
    <property type="match status" value="1"/>
</dbReference>
<comment type="subcellular location">
    <subcellularLocation>
        <location evidence="1">Nucleus</location>
    </subcellularLocation>
</comment>
<evidence type="ECO:0000256" key="1">
    <source>
        <dbReference type="ARBA" id="ARBA00004123"/>
    </source>
</evidence>
<evidence type="ECO:0000259" key="8">
    <source>
        <dbReference type="PROSITE" id="PS50217"/>
    </source>
</evidence>
<feature type="domain" description="BZIP" evidence="8">
    <location>
        <begin position="75"/>
        <end position="138"/>
    </location>
</feature>
<dbReference type="GO" id="GO:0005634">
    <property type="term" value="C:nucleus"/>
    <property type="evidence" value="ECO:0007669"/>
    <property type="project" value="UniProtKB-SubCell"/>
</dbReference>
<dbReference type="SUPFAM" id="SSF57959">
    <property type="entry name" value="Leucine zipper domain"/>
    <property type="match status" value="1"/>
</dbReference>
<accession>A0A1B6FP60</accession>
<feature type="compositionally biased region" description="Basic and acidic residues" evidence="7">
    <location>
        <begin position="76"/>
        <end position="91"/>
    </location>
</feature>
<protein>
    <recommendedName>
        <fullName evidence="8">BZIP domain-containing protein</fullName>
    </recommendedName>
</protein>
<proteinExistence type="inferred from homology"/>
<gene>
    <name evidence="9" type="ORF">g.24211</name>
</gene>
<keyword evidence="4" id="KW-0238">DNA-binding</keyword>
<keyword evidence="3" id="KW-0805">Transcription regulation</keyword>